<feature type="region of interest" description="Disordered" evidence="5">
    <location>
        <begin position="781"/>
        <end position="867"/>
    </location>
</feature>
<feature type="compositionally biased region" description="Basic and acidic residues" evidence="5">
    <location>
        <begin position="92"/>
        <end position="106"/>
    </location>
</feature>
<evidence type="ECO:0000256" key="1">
    <source>
        <dbReference type="ARBA" id="ARBA00009574"/>
    </source>
</evidence>
<dbReference type="EMBL" id="KQ085882">
    <property type="protein sequence ID" value="KLO20404.1"/>
    <property type="molecule type" value="Genomic_DNA"/>
</dbReference>
<protein>
    <recommendedName>
        <fullName evidence="2">Autophagy-related protein 14</fullName>
    </recommendedName>
</protein>
<dbReference type="GO" id="GO:0032991">
    <property type="term" value="C:protein-containing complex"/>
    <property type="evidence" value="ECO:0007669"/>
    <property type="project" value="UniProtKB-ARBA"/>
</dbReference>
<dbReference type="InterPro" id="IPR018791">
    <property type="entry name" value="UV_resistance/autophagy_Atg14"/>
</dbReference>
<keyword evidence="7" id="KW-1185">Reference proteome</keyword>
<dbReference type="PANTHER" id="PTHR15157">
    <property type="entry name" value="UV RADIATION RESISTANCE-ASSOCIATED GENE PROTEIN"/>
    <property type="match status" value="1"/>
</dbReference>
<evidence type="ECO:0000256" key="4">
    <source>
        <dbReference type="SAM" id="Coils"/>
    </source>
</evidence>
<accession>A0A0H2S9A8</accession>
<evidence type="ECO:0000313" key="7">
    <source>
        <dbReference type="Proteomes" id="UP000053477"/>
    </source>
</evidence>
<keyword evidence="3 4" id="KW-0175">Coiled coil</keyword>
<reference evidence="6 7" key="1">
    <citation type="submission" date="2015-04" db="EMBL/GenBank/DDBJ databases">
        <title>Complete genome sequence of Schizopora paradoxa KUC8140, a cosmopolitan wood degrader in East Asia.</title>
        <authorList>
            <consortium name="DOE Joint Genome Institute"/>
            <person name="Min B."/>
            <person name="Park H."/>
            <person name="Jang Y."/>
            <person name="Kim J.-J."/>
            <person name="Kim K.H."/>
            <person name="Pangilinan J."/>
            <person name="Lipzen A."/>
            <person name="Riley R."/>
            <person name="Grigoriev I.V."/>
            <person name="Spatafora J.W."/>
            <person name="Choi I.-G."/>
        </authorList>
    </citation>
    <scope>NUCLEOTIDE SEQUENCE [LARGE SCALE GENOMIC DNA]</scope>
    <source>
        <strain evidence="6 7">KUC8140</strain>
    </source>
</reference>
<feature type="compositionally biased region" description="Acidic residues" evidence="5">
    <location>
        <begin position="944"/>
        <end position="957"/>
    </location>
</feature>
<feature type="compositionally biased region" description="Low complexity" evidence="5">
    <location>
        <begin position="116"/>
        <end position="135"/>
    </location>
</feature>
<comment type="similarity">
    <text evidence="1">Belongs to the ATG14 family.</text>
</comment>
<name>A0A0H2S9A8_9AGAM</name>
<feature type="compositionally biased region" description="Polar residues" evidence="5">
    <location>
        <begin position="155"/>
        <end position="165"/>
    </location>
</feature>
<feature type="compositionally biased region" description="Low complexity" evidence="5">
    <location>
        <begin position="928"/>
        <end position="943"/>
    </location>
</feature>
<dbReference type="InParanoid" id="A0A0H2S9A8"/>
<dbReference type="GO" id="GO:0005768">
    <property type="term" value="C:endosome"/>
    <property type="evidence" value="ECO:0007669"/>
    <property type="project" value="TreeGrafter"/>
</dbReference>
<feature type="compositionally biased region" description="Acidic residues" evidence="5">
    <location>
        <begin position="1"/>
        <end position="15"/>
    </location>
</feature>
<dbReference type="Pfam" id="PF10186">
    <property type="entry name" value="ATG14"/>
    <property type="match status" value="1"/>
</dbReference>
<feature type="compositionally biased region" description="Low complexity" evidence="5">
    <location>
        <begin position="831"/>
        <end position="846"/>
    </location>
</feature>
<proteinExistence type="inferred from homology"/>
<evidence type="ECO:0000256" key="5">
    <source>
        <dbReference type="SAM" id="MobiDB-lite"/>
    </source>
</evidence>
<feature type="compositionally biased region" description="Polar residues" evidence="5">
    <location>
        <begin position="793"/>
        <end position="811"/>
    </location>
</feature>
<evidence type="ECO:0000256" key="2">
    <source>
        <dbReference type="ARBA" id="ARBA00013807"/>
    </source>
</evidence>
<feature type="compositionally biased region" description="Low complexity" evidence="5">
    <location>
        <begin position="896"/>
        <end position="910"/>
    </location>
</feature>
<evidence type="ECO:0000313" key="6">
    <source>
        <dbReference type="EMBL" id="KLO20404.1"/>
    </source>
</evidence>
<feature type="compositionally biased region" description="Polar residues" evidence="5">
    <location>
        <begin position="283"/>
        <end position="299"/>
    </location>
</feature>
<feature type="region of interest" description="Disordered" evidence="5">
    <location>
        <begin position="212"/>
        <end position="331"/>
    </location>
</feature>
<gene>
    <name evidence="6" type="ORF">SCHPADRAFT_991779</name>
</gene>
<dbReference type="PANTHER" id="PTHR15157:SF5">
    <property type="entry name" value="UV RADIATION RESISTANCE-ASSOCIATED GENE PROTEIN"/>
    <property type="match status" value="1"/>
</dbReference>
<feature type="region of interest" description="Disordered" evidence="5">
    <location>
        <begin position="896"/>
        <end position="1000"/>
    </location>
</feature>
<dbReference type="STRING" id="27342.A0A0H2S9A8"/>
<feature type="compositionally biased region" description="Basic and acidic residues" evidence="5">
    <location>
        <begin position="986"/>
        <end position="995"/>
    </location>
</feature>
<feature type="region of interest" description="Disordered" evidence="5">
    <location>
        <begin position="1"/>
        <end position="24"/>
    </location>
</feature>
<evidence type="ECO:0000256" key="3">
    <source>
        <dbReference type="ARBA" id="ARBA00023054"/>
    </source>
</evidence>
<dbReference type="Proteomes" id="UP000053477">
    <property type="component" value="Unassembled WGS sequence"/>
</dbReference>
<sequence length="1012" mass="109497">MQTQSDDEGGAESDFMEGASSWQPEQRAIRHLQSIQVRNFTPFPARDTFASTLLRAPNVPALSASVDDTDAALSRRRSRKISAGSAMALRHFPLEGHDNTDVDATPRARKRTSSKVSVSAAPLSSTPSSATRRLSIPGSASATPTIRRGRPRTTSQSSTFETSAAQAKATPEQTSSTSSAIYASDSYSSQKDLEEIIWSRLIPTFLTIERPHQSLGHPPHGIRPFASHSPNGAPLDAQTEKRNSQTLVAPAKDKARSSIFPIQRDLANRRAESPSSRVRHLVKSQSPDTGSRLNGSASPAASPKKMGFPRSPPLTPPLSQSEPTAPIYMSSFHRPSTNPIFDIETDSMGLSHATDLSAGQIRVQLWGQAEGGSNKSVESEKGKGVVKHPESDEKWKVFCTWDVDLSELIPLPDELEAYPSKLPSNTLLVNYVDSRSTFYLPHSLLGASPEDSLPQSPDYNSDTEVTLHSRKPIPSLFIPARRRTFKKDLTTSSYQDLVKLVSLQGVISDTQISLEDVVHNCDKLLEIDTCTTLRRDVAEREYHLRKLQEQRDLLDDNISSAQDEIRHRKELLQRRRQLLAEARALHENDLLTEFQKGSVMAEERHRISSLTSQIAPMRTSLLSTLAYIFPIELLSPPDLLFTILSVPLPIPVTGTDPAPPLSLAAHSEVTEDGVATALGYAALLVHLMATYLCRLLTYPITFVGSRSLIKDPISAMVGPRMFPLYSKGVDTYRFEYAVFLLNKNIELLMADRDLRALDMRQTLPNLKNLLLTLTSGEVTAHPRSLRPLPSPSIASGLQTPTESSEPLTMDTSPPPLDLSADAETALTSACSTPKQTSSSLPSSSSLGEDEDEGEEKPNAPTGGIGSTAASRLQSVASIARRPKVYLGFAPLTSMFRRSASSSGKSAVSTSETNGHAEPGHSQIPSDVSSGSGSEAGSSASASTEESEGSTYSDEDVEDDRRTIRGVSAPVTPVEGPNFRIGNGKGPNEEKLKGGGEDGDESAVDAVAVFVST</sequence>
<dbReference type="GO" id="GO:0035493">
    <property type="term" value="P:SNARE complex assembly"/>
    <property type="evidence" value="ECO:0007669"/>
    <property type="project" value="TreeGrafter"/>
</dbReference>
<feature type="coiled-coil region" evidence="4">
    <location>
        <begin position="544"/>
        <end position="588"/>
    </location>
</feature>
<dbReference type="OrthoDB" id="72772at2759"/>
<organism evidence="6 7">
    <name type="scientific">Schizopora paradoxa</name>
    <dbReference type="NCBI Taxonomy" id="27342"/>
    <lineage>
        <taxon>Eukaryota</taxon>
        <taxon>Fungi</taxon>
        <taxon>Dikarya</taxon>
        <taxon>Basidiomycota</taxon>
        <taxon>Agaricomycotina</taxon>
        <taxon>Agaricomycetes</taxon>
        <taxon>Hymenochaetales</taxon>
        <taxon>Schizoporaceae</taxon>
        <taxon>Schizopora</taxon>
    </lineage>
</organism>
<dbReference type="GO" id="GO:0000149">
    <property type="term" value="F:SNARE binding"/>
    <property type="evidence" value="ECO:0007669"/>
    <property type="project" value="TreeGrafter"/>
</dbReference>
<dbReference type="GO" id="GO:0000323">
    <property type="term" value="C:lytic vacuole"/>
    <property type="evidence" value="ECO:0007669"/>
    <property type="project" value="TreeGrafter"/>
</dbReference>
<dbReference type="AlphaFoldDB" id="A0A0H2S9A8"/>
<feature type="region of interest" description="Disordered" evidence="5">
    <location>
        <begin position="92"/>
        <end position="179"/>
    </location>
</feature>